<dbReference type="AlphaFoldDB" id="A0A178JE39"/>
<dbReference type="EMBL" id="CP053541">
    <property type="protein sequence ID" value="QJY37922.1"/>
    <property type="molecule type" value="Genomic_DNA"/>
</dbReference>
<dbReference type="InterPro" id="IPR011057">
    <property type="entry name" value="Mss4-like_sf"/>
</dbReference>
<dbReference type="PANTHER" id="PTHR33337">
    <property type="entry name" value="GFA DOMAIN-CONTAINING PROTEIN"/>
    <property type="match status" value="1"/>
</dbReference>
<evidence type="ECO:0000313" key="8">
    <source>
        <dbReference type="EMBL" id="QJY37922.1"/>
    </source>
</evidence>
<dbReference type="Pfam" id="PF04828">
    <property type="entry name" value="GFA"/>
    <property type="match status" value="1"/>
</dbReference>
<feature type="domain" description="CENP-V/GFA" evidence="5">
    <location>
        <begin position="5"/>
        <end position="113"/>
    </location>
</feature>
<evidence type="ECO:0000256" key="1">
    <source>
        <dbReference type="ARBA" id="ARBA00005495"/>
    </source>
</evidence>
<dbReference type="Proteomes" id="UP001150001">
    <property type="component" value="Unassembled WGS sequence"/>
</dbReference>
<proteinExistence type="inferred from homology"/>
<keyword evidence="2" id="KW-0479">Metal-binding</keyword>
<evidence type="ECO:0000259" key="5">
    <source>
        <dbReference type="PROSITE" id="PS51891"/>
    </source>
</evidence>
<evidence type="ECO:0000256" key="3">
    <source>
        <dbReference type="ARBA" id="ARBA00022833"/>
    </source>
</evidence>
<evidence type="ECO:0000313" key="9">
    <source>
        <dbReference type="Proteomes" id="UP000094761"/>
    </source>
</evidence>
<evidence type="ECO:0000256" key="2">
    <source>
        <dbReference type="ARBA" id="ARBA00022723"/>
    </source>
</evidence>
<keyword evidence="3" id="KW-0862">Zinc</keyword>
<comment type="similarity">
    <text evidence="1">Belongs to the Gfa family.</text>
</comment>
<reference evidence="6" key="3">
    <citation type="submission" date="2022-11" db="EMBL/GenBank/DDBJ databases">
        <title>Role of the vibriolysin VemA secreted by the emergent pathogen Vibrio europaeus in the colonization of Manila clam mucus.</title>
        <authorList>
            <person name="Martinez C."/>
            <person name="Rodriguez S."/>
            <person name="Vences A."/>
            <person name="Barja J.L."/>
            <person name="Toranzo A.E."/>
            <person name="Dubert J."/>
        </authorList>
    </citation>
    <scope>NUCLEOTIDE SEQUENCE</scope>
    <source>
        <strain evidence="6">3454</strain>
    </source>
</reference>
<dbReference type="GO" id="GO:0046872">
    <property type="term" value="F:metal ion binding"/>
    <property type="evidence" value="ECO:0007669"/>
    <property type="project" value="UniProtKB-KW"/>
</dbReference>
<reference evidence="8 10" key="2">
    <citation type="submission" date="2020-05" db="EMBL/GenBank/DDBJ databases">
        <title>First description outside Europe of the emergent pathogen for shellfish aquaculture Vibrio europaeus.</title>
        <authorList>
            <person name="Dubert J."/>
            <person name="Rojas R."/>
        </authorList>
    </citation>
    <scope>NUCLEOTIDE SEQUENCE [LARGE SCALE GENOMIC DNA]</scope>
    <source>
        <strain evidence="8 10">NPI-1</strain>
    </source>
</reference>
<evidence type="ECO:0000256" key="4">
    <source>
        <dbReference type="ARBA" id="ARBA00023239"/>
    </source>
</evidence>
<dbReference type="EMBL" id="JAPFIT010000003">
    <property type="protein sequence ID" value="MDC5738451.1"/>
    <property type="molecule type" value="Genomic_DNA"/>
</dbReference>
<keyword evidence="4" id="KW-0456">Lyase</keyword>
<protein>
    <submittedName>
        <fullName evidence="6">GFA family protein</fullName>
    </submittedName>
    <submittedName>
        <fullName evidence="7">Glutathione-dependent formaldehyde-activating GFA</fullName>
    </submittedName>
</protein>
<dbReference type="Proteomes" id="UP000094761">
    <property type="component" value="Unassembled WGS sequence"/>
</dbReference>
<reference evidence="7 9" key="1">
    <citation type="submission" date="2016-03" db="EMBL/GenBank/DDBJ databases">
        <title>Draft genome sequence of the Vibrio tubiashii subs. europaeus.</title>
        <authorList>
            <person name="Spinard E."/>
            <person name="Dubert J."/>
            <person name="Nelson D.R."/>
            <person name="Barja J.L."/>
        </authorList>
    </citation>
    <scope>NUCLEOTIDE SEQUENCE [LARGE SCALE GENOMIC DNA]</scope>
    <source>
        <strain evidence="9">PP-638</strain>
        <strain evidence="7">PP2-638</strain>
    </source>
</reference>
<dbReference type="PROSITE" id="PS51891">
    <property type="entry name" value="CENP_V_GFA"/>
    <property type="match status" value="1"/>
</dbReference>
<sequence length="135" mass="14798">MGTRFEGSCLCGNVRFSVDGFSKKIANCHCSMCRKFHGAAFGTLVGVKGLNWLSGKDLLKEFVASNGTTRTFCFNCGSSLGFRVRGESLENIELAISTFDVDIPLKVDAQIYTAYKANWCELQPELVAYSEGRTS</sequence>
<dbReference type="GO" id="GO:0016846">
    <property type="term" value="F:carbon-sulfur lyase activity"/>
    <property type="evidence" value="ECO:0007669"/>
    <property type="project" value="InterPro"/>
</dbReference>
<dbReference type="RefSeq" id="WP_069666148.1">
    <property type="nucleotide sequence ID" value="NZ_CP064858.1"/>
</dbReference>
<dbReference type="SUPFAM" id="SSF51316">
    <property type="entry name" value="Mss4-like"/>
    <property type="match status" value="1"/>
</dbReference>
<name>A0A178JE39_9VIBR</name>
<evidence type="ECO:0000313" key="10">
    <source>
        <dbReference type="Proteomes" id="UP000501443"/>
    </source>
</evidence>
<accession>A0A178JE39</accession>
<gene>
    <name evidence="7" type="ORF">AZ468_03490</name>
    <name evidence="8" type="ORF">HOO69_04980</name>
    <name evidence="6" type="ORF">OPW20_00130</name>
</gene>
<evidence type="ECO:0000313" key="7">
    <source>
        <dbReference type="EMBL" id="OAN00201.1"/>
    </source>
</evidence>
<dbReference type="OrthoDB" id="9786619at2"/>
<dbReference type="Proteomes" id="UP000501443">
    <property type="component" value="Chromosome 1"/>
</dbReference>
<dbReference type="GeneID" id="78074745"/>
<dbReference type="PANTHER" id="PTHR33337:SF40">
    <property type="entry name" value="CENP-V_GFA DOMAIN-CONTAINING PROTEIN-RELATED"/>
    <property type="match status" value="1"/>
</dbReference>
<dbReference type="Gene3D" id="3.90.1590.10">
    <property type="entry name" value="glutathione-dependent formaldehyde- activating enzyme (gfa)"/>
    <property type="match status" value="1"/>
</dbReference>
<keyword evidence="11" id="KW-1185">Reference proteome</keyword>
<organism evidence="7 9">
    <name type="scientific">Vibrio europaeus</name>
    <dbReference type="NCBI Taxonomy" id="300876"/>
    <lineage>
        <taxon>Bacteria</taxon>
        <taxon>Pseudomonadati</taxon>
        <taxon>Pseudomonadota</taxon>
        <taxon>Gammaproteobacteria</taxon>
        <taxon>Vibrionales</taxon>
        <taxon>Vibrionaceae</taxon>
        <taxon>Vibrio</taxon>
        <taxon>Vibrio oreintalis group</taxon>
    </lineage>
</organism>
<dbReference type="EMBL" id="LUAX01000001">
    <property type="protein sequence ID" value="OAN00201.1"/>
    <property type="molecule type" value="Genomic_DNA"/>
</dbReference>
<evidence type="ECO:0000313" key="6">
    <source>
        <dbReference type="EMBL" id="MDC5738451.1"/>
    </source>
</evidence>
<evidence type="ECO:0000313" key="11">
    <source>
        <dbReference type="Proteomes" id="UP001150001"/>
    </source>
</evidence>
<dbReference type="InterPro" id="IPR006913">
    <property type="entry name" value="CENP-V/GFA"/>
</dbReference>